<sequence>GGALLVASESSQPDRLGRGAGDPHPRPQPRREHRLPAPRRERQRAAGGGVPAPMENQEFSVSSAKSESNTSQTAACPESVQKSLVHRILDAHKLEESEELEEPEESDQRDEFPESEVSHETQEPCEPLEYYESCLPYESQEDFGSQELCAPEDSSEHYEEALDLPTPFEPLAPSKPSHRPTEPCKPQRPHARSGQQHKILEAQLFPNAPVVVSPSLMARLPQRIPLASLSDPDPCEFVRKGKLFWGNQDPIRPISQSALRAQLTKRLNNLAQHKEVSYRYVPNRAQYYYGCGRESVIWEIPSPALLSRPSRRIQELAQPNRFKTDYKINRPSSDYITRGSLQIADPSPRILRLSVAKEIDPNYVPPKNIDTKIPFSTLNAIATPRTIDLAHPRIKIEGLCYEREKSDRPIRPISHAALLANPSPRIISLAQAKPLHQDFLPARDPYWPVSHAALHSKVSPRIEELASPSRRTPMRIVYYDPEVFKVKRAALKTQCSPRILELAAPV</sequence>
<dbReference type="EMBL" id="JAGFMF010012279">
    <property type="protein sequence ID" value="KAG8504949.1"/>
    <property type="molecule type" value="Genomic_DNA"/>
</dbReference>
<evidence type="ECO:0000256" key="1">
    <source>
        <dbReference type="ARBA" id="ARBA00022737"/>
    </source>
</evidence>
<reference evidence="3" key="1">
    <citation type="journal article" date="2021" name="Evol. Appl.">
        <title>The genome of the Pyrenean desman and the effects of bottlenecks and inbreeding on the genomic landscape of an endangered species.</title>
        <authorList>
            <person name="Escoda L."/>
            <person name="Castresana J."/>
        </authorList>
    </citation>
    <scope>NUCLEOTIDE SEQUENCE</scope>
    <source>
        <strain evidence="3">IBE-C5619</strain>
    </source>
</reference>
<gene>
    <name evidence="3" type="ORF">J0S82_017534</name>
</gene>
<feature type="non-terminal residue" evidence="3">
    <location>
        <position position="1"/>
    </location>
</feature>
<dbReference type="InterPro" id="IPR042401">
    <property type="entry name" value="SPMAP2-like"/>
</dbReference>
<name>A0A8J6A452_GALPY</name>
<dbReference type="PANTHER" id="PTHR15901:SF15">
    <property type="entry name" value="TESTICULAR HAPLOID EXPRESSED GENE PROTEIN-LIKE"/>
    <property type="match status" value="1"/>
</dbReference>
<dbReference type="Pfam" id="PF14912">
    <property type="entry name" value="THEG"/>
    <property type="match status" value="4"/>
</dbReference>
<comment type="caution">
    <text evidence="3">The sequence shown here is derived from an EMBL/GenBank/DDBJ whole genome shotgun (WGS) entry which is preliminary data.</text>
</comment>
<feature type="compositionally biased region" description="Acidic residues" evidence="2">
    <location>
        <begin position="96"/>
        <end position="108"/>
    </location>
</feature>
<evidence type="ECO:0000256" key="2">
    <source>
        <dbReference type="SAM" id="MobiDB-lite"/>
    </source>
</evidence>
<dbReference type="OrthoDB" id="9664198at2759"/>
<feature type="compositionally biased region" description="Basic and acidic residues" evidence="2">
    <location>
        <begin position="15"/>
        <end position="25"/>
    </location>
</feature>
<dbReference type="PANTHER" id="PTHR15901">
    <property type="entry name" value="TESTICULAR HAPLOID EXPRESSED GENE PROTEIN"/>
    <property type="match status" value="1"/>
</dbReference>
<dbReference type="Proteomes" id="UP000700334">
    <property type="component" value="Unassembled WGS sequence"/>
</dbReference>
<proteinExistence type="predicted"/>
<feature type="region of interest" description="Disordered" evidence="2">
    <location>
        <begin position="1"/>
        <end position="125"/>
    </location>
</feature>
<feature type="non-terminal residue" evidence="3">
    <location>
        <position position="506"/>
    </location>
</feature>
<keyword evidence="1" id="KW-0677">Repeat</keyword>
<feature type="compositionally biased region" description="Basic and acidic residues" evidence="2">
    <location>
        <begin position="109"/>
        <end position="122"/>
    </location>
</feature>
<accession>A0A8J6A452</accession>
<dbReference type="SMART" id="SM00705">
    <property type="entry name" value="THEG"/>
    <property type="match status" value="6"/>
</dbReference>
<dbReference type="AlphaFoldDB" id="A0A8J6A452"/>
<dbReference type="InterPro" id="IPR006623">
    <property type="entry name" value="THEG"/>
</dbReference>
<feature type="region of interest" description="Disordered" evidence="2">
    <location>
        <begin position="165"/>
        <end position="195"/>
    </location>
</feature>
<keyword evidence="4" id="KW-1185">Reference proteome</keyword>
<feature type="compositionally biased region" description="Polar residues" evidence="2">
    <location>
        <begin position="57"/>
        <end position="74"/>
    </location>
</feature>
<feature type="compositionally biased region" description="Basic and acidic residues" evidence="2">
    <location>
        <begin position="34"/>
        <end position="44"/>
    </location>
</feature>
<evidence type="ECO:0000313" key="4">
    <source>
        <dbReference type="Proteomes" id="UP000700334"/>
    </source>
</evidence>
<protein>
    <submittedName>
        <fullName evidence="3">Testicular haploid expressed gene protein-like</fullName>
    </submittedName>
</protein>
<evidence type="ECO:0000313" key="3">
    <source>
        <dbReference type="EMBL" id="KAG8504949.1"/>
    </source>
</evidence>
<organism evidence="3 4">
    <name type="scientific">Galemys pyrenaicus</name>
    <name type="common">Iberian desman</name>
    <name type="synonym">Pyrenean desman</name>
    <dbReference type="NCBI Taxonomy" id="202257"/>
    <lineage>
        <taxon>Eukaryota</taxon>
        <taxon>Metazoa</taxon>
        <taxon>Chordata</taxon>
        <taxon>Craniata</taxon>
        <taxon>Vertebrata</taxon>
        <taxon>Euteleostomi</taxon>
        <taxon>Mammalia</taxon>
        <taxon>Eutheria</taxon>
        <taxon>Laurasiatheria</taxon>
        <taxon>Eulipotyphla</taxon>
        <taxon>Talpidae</taxon>
        <taxon>Galemys</taxon>
    </lineage>
</organism>